<gene>
    <name evidence="2" type="ORF">ACH3VR_06195</name>
</gene>
<reference evidence="2 3" key="1">
    <citation type="submission" date="2024-09" db="EMBL/GenBank/DDBJ databases">
        <authorList>
            <person name="Pan X."/>
        </authorList>
    </citation>
    <scope>NUCLEOTIDE SEQUENCE [LARGE SCALE GENOMIC DNA]</scope>
    <source>
        <strain evidence="2 3">B2969</strain>
    </source>
</reference>
<comment type="caution">
    <text evidence="2">The sequence shown here is derived from an EMBL/GenBank/DDBJ whole genome shotgun (WGS) entry which is preliminary data.</text>
</comment>
<protein>
    <recommendedName>
        <fullName evidence="4">NADH-ubiquinone oxidoreductase</fullName>
    </recommendedName>
</protein>
<keyword evidence="1" id="KW-0472">Membrane</keyword>
<dbReference type="Proteomes" id="UP001610861">
    <property type="component" value="Unassembled WGS sequence"/>
</dbReference>
<name>A0ABW7Q508_9MICO</name>
<dbReference type="EMBL" id="JBIQWL010000002">
    <property type="protein sequence ID" value="MFH8249939.1"/>
    <property type="molecule type" value="Genomic_DNA"/>
</dbReference>
<feature type="transmembrane region" description="Helical" evidence="1">
    <location>
        <begin position="41"/>
        <end position="64"/>
    </location>
</feature>
<accession>A0ABW7Q508</accession>
<dbReference type="RefSeq" id="WP_396639888.1">
    <property type="nucleotide sequence ID" value="NZ_JBIQWL010000002.1"/>
</dbReference>
<evidence type="ECO:0000313" key="3">
    <source>
        <dbReference type="Proteomes" id="UP001610861"/>
    </source>
</evidence>
<keyword evidence="3" id="KW-1185">Reference proteome</keyword>
<evidence type="ECO:0000313" key="2">
    <source>
        <dbReference type="EMBL" id="MFH8249939.1"/>
    </source>
</evidence>
<evidence type="ECO:0000256" key="1">
    <source>
        <dbReference type="SAM" id="Phobius"/>
    </source>
</evidence>
<feature type="transmembrane region" description="Helical" evidence="1">
    <location>
        <begin position="16"/>
        <end position="35"/>
    </location>
</feature>
<sequence>MATSAVSRKKRLRREAWGFMVGSTFFAVGAVPWYAAAVGPVWDSLTFFVGSIFFTLAGLIQLLLSGRRPPLRGASRADAYDWWAAAIQFAGTLLFNVSTFAVLLAAYRDIDEPTAGWTPDAWGSAAFLISSALALFAAGRRHELWDPDARTWRGTWLNMVGSIAFGISAIGAYVVPATGSFINVQWINLGTFLGAVCFFVAAALSRRGI</sequence>
<keyword evidence="1" id="KW-1133">Transmembrane helix</keyword>
<feature type="transmembrane region" description="Helical" evidence="1">
    <location>
        <begin position="85"/>
        <end position="106"/>
    </location>
</feature>
<feature type="transmembrane region" description="Helical" evidence="1">
    <location>
        <begin position="121"/>
        <end position="139"/>
    </location>
</feature>
<proteinExistence type="predicted"/>
<evidence type="ECO:0008006" key="4">
    <source>
        <dbReference type="Google" id="ProtNLM"/>
    </source>
</evidence>
<organism evidence="2 3">
    <name type="scientific">Microbacterium alkaliflavum</name>
    <dbReference type="NCBI Taxonomy" id="3248839"/>
    <lineage>
        <taxon>Bacteria</taxon>
        <taxon>Bacillati</taxon>
        <taxon>Actinomycetota</taxon>
        <taxon>Actinomycetes</taxon>
        <taxon>Micrococcales</taxon>
        <taxon>Microbacteriaceae</taxon>
        <taxon>Microbacterium</taxon>
    </lineage>
</organism>
<feature type="transmembrane region" description="Helical" evidence="1">
    <location>
        <begin position="151"/>
        <end position="174"/>
    </location>
</feature>
<feature type="transmembrane region" description="Helical" evidence="1">
    <location>
        <begin position="186"/>
        <end position="204"/>
    </location>
</feature>
<keyword evidence="1" id="KW-0812">Transmembrane</keyword>